<dbReference type="GO" id="GO:0016747">
    <property type="term" value="F:acyltransferase activity, transferring groups other than amino-acyl groups"/>
    <property type="evidence" value="ECO:0007669"/>
    <property type="project" value="InterPro"/>
</dbReference>
<name>A0A1X6WRR8_9ENTE</name>
<dbReference type="Pfam" id="PF13673">
    <property type="entry name" value="Acetyltransf_10"/>
    <property type="match status" value="1"/>
</dbReference>
<dbReference type="RefSeq" id="WP_086952565.1">
    <property type="nucleotide sequence ID" value="NZ_FWFD01000016.1"/>
</dbReference>
<evidence type="ECO:0000259" key="1">
    <source>
        <dbReference type="PROSITE" id="PS51186"/>
    </source>
</evidence>
<dbReference type="SUPFAM" id="SSF55729">
    <property type="entry name" value="Acyl-CoA N-acyltransferases (Nat)"/>
    <property type="match status" value="1"/>
</dbReference>
<dbReference type="PROSITE" id="PS51186">
    <property type="entry name" value="GNAT"/>
    <property type="match status" value="1"/>
</dbReference>
<organism evidence="2 3">
    <name type="scientific">Vagococcus fluvialis bH819</name>
    <dbReference type="NCBI Taxonomy" id="1255619"/>
    <lineage>
        <taxon>Bacteria</taxon>
        <taxon>Bacillati</taxon>
        <taxon>Bacillota</taxon>
        <taxon>Bacilli</taxon>
        <taxon>Lactobacillales</taxon>
        <taxon>Enterococcaceae</taxon>
        <taxon>Vagococcus</taxon>
    </lineage>
</organism>
<reference evidence="3" key="1">
    <citation type="submission" date="2017-02" db="EMBL/GenBank/DDBJ databases">
        <authorList>
            <person name="Dridi B."/>
        </authorList>
    </citation>
    <scope>NUCLEOTIDE SEQUENCE [LARGE SCALE GENOMIC DNA]</scope>
    <source>
        <strain evidence="3">bH819</strain>
    </source>
</reference>
<dbReference type="CDD" id="cd04301">
    <property type="entry name" value="NAT_SF"/>
    <property type="match status" value="1"/>
</dbReference>
<protein>
    <submittedName>
        <fullName evidence="2">ElaA protein</fullName>
    </submittedName>
</protein>
<dbReference type="OrthoDB" id="9796171at2"/>
<sequence length="143" mass="16714">MEVIVKTLTELTTKELLEIMQERVKVFIVEQNCPYQEVDEDDEIAQHVMLKEDGKLVGYTRIMDRGDLVTFGRVLVVKEHRAKKLGKKIVEATLEEIKRLYPNKEIKISAQNYLVDFYGSFGFEVVSEMYLEDDIPHIDMLMK</sequence>
<dbReference type="InterPro" id="IPR016181">
    <property type="entry name" value="Acyl_CoA_acyltransferase"/>
</dbReference>
<dbReference type="Gene3D" id="3.40.630.30">
    <property type="match status" value="1"/>
</dbReference>
<dbReference type="EMBL" id="FWFD01000016">
    <property type="protein sequence ID" value="SLM86932.1"/>
    <property type="molecule type" value="Genomic_DNA"/>
</dbReference>
<dbReference type="AlphaFoldDB" id="A0A1X6WRR8"/>
<evidence type="ECO:0000313" key="3">
    <source>
        <dbReference type="Proteomes" id="UP000195918"/>
    </source>
</evidence>
<accession>A0A1X6WRR8</accession>
<dbReference type="InterPro" id="IPR000182">
    <property type="entry name" value="GNAT_dom"/>
</dbReference>
<feature type="domain" description="N-acetyltransferase" evidence="1">
    <location>
        <begin position="6"/>
        <end position="143"/>
    </location>
</feature>
<proteinExistence type="predicted"/>
<evidence type="ECO:0000313" key="2">
    <source>
        <dbReference type="EMBL" id="SLM86932.1"/>
    </source>
</evidence>
<dbReference type="Proteomes" id="UP000195918">
    <property type="component" value="Unassembled WGS sequence"/>
</dbReference>
<keyword evidence="3" id="KW-1185">Reference proteome</keyword>
<gene>
    <name evidence="2" type="ORF">FM121_12620</name>
</gene>